<evidence type="ECO:0000256" key="2">
    <source>
        <dbReference type="ARBA" id="ARBA00023242"/>
    </source>
</evidence>
<gene>
    <name evidence="7" type="primary">LOC114330090</name>
</gene>
<dbReference type="InterPro" id="IPR009072">
    <property type="entry name" value="Histone-fold"/>
</dbReference>
<dbReference type="RefSeq" id="XP_028135207.1">
    <property type="nucleotide sequence ID" value="XM_028279406.1"/>
</dbReference>
<dbReference type="FunCoup" id="A0A6P7FJM1">
    <property type="interactions" value="1431"/>
</dbReference>
<dbReference type="GO" id="GO:0008622">
    <property type="term" value="C:epsilon DNA polymerase complex"/>
    <property type="evidence" value="ECO:0007669"/>
    <property type="project" value="TreeGrafter"/>
</dbReference>
<dbReference type="Gene3D" id="1.10.20.10">
    <property type="entry name" value="Histone, subunit A"/>
    <property type="match status" value="1"/>
</dbReference>
<comment type="subcellular location">
    <subcellularLocation>
        <location evidence="1">Nucleus</location>
    </subcellularLocation>
</comment>
<reference evidence="5" key="2">
    <citation type="submission" date="2025-05" db="UniProtKB">
        <authorList>
            <consortium name="EnsemblMetazoa"/>
        </authorList>
    </citation>
    <scope>IDENTIFICATION</scope>
</reference>
<evidence type="ECO:0000313" key="7">
    <source>
        <dbReference type="RefSeq" id="XP_028135207.1"/>
    </source>
</evidence>
<dbReference type="AlphaFoldDB" id="A0A6P7FJM1"/>
<keyword evidence="2" id="KW-0539">Nucleus</keyword>
<dbReference type="GeneID" id="114330090"/>
<dbReference type="PANTHER" id="PTHR10252">
    <property type="entry name" value="HISTONE-LIKE TRANSCRIPTION FACTOR CCAAT-RELATED"/>
    <property type="match status" value="1"/>
</dbReference>
<evidence type="ECO:0000313" key="6">
    <source>
        <dbReference type="Proteomes" id="UP001652700"/>
    </source>
</evidence>
<dbReference type="InterPro" id="IPR003958">
    <property type="entry name" value="CBFA_NFYB_domain"/>
</dbReference>
<dbReference type="SUPFAM" id="SSF47113">
    <property type="entry name" value="Histone-fold"/>
    <property type="match status" value="1"/>
</dbReference>
<dbReference type="Pfam" id="PF00808">
    <property type="entry name" value="CBFD_NFYB_HMF"/>
    <property type="match status" value="1"/>
</dbReference>
<feature type="domain" description="Transcription factor CBF/NF-Y/archaeal histone" evidence="4">
    <location>
        <begin position="45"/>
        <end position="106"/>
    </location>
</feature>
<dbReference type="Proteomes" id="UP001652700">
    <property type="component" value="Unplaced"/>
</dbReference>
<dbReference type="CDD" id="cd22929">
    <property type="entry name" value="HFD_POLE4-like"/>
    <property type="match status" value="1"/>
</dbReference>
<reference evidence="7" key="1">
    <citation type="submission" date="2025-04" db="UniProtKB">
        <authorList>
            <consortium name="RefSeq"/>
        </authorList>
    </citation>
    <scope>IDENTIFICATION</scope>
    <source>
        <tissue evidence="7">Whole insect</tissue>
    </source>
</reference>
<evidence type="ECO:0000259" key="4">
    <source>
        <dbReference type="Pfam" id="PF00808"/>
    </source>
</evidence>
<feature type="compositionally biased region" description="Basic and acidic residues" evidence="3">
    <location>
        <begin position="8"/>
        <end position="36"/>
    </location>
</feature>
<dbReference type="GO" id="GO:0046982">
    <property type="term" value="F:protein heterodimerization activity"/>
    <property type="evidence" value="ECO:0007669"/>
    <property type="project" value="InterPro"/>
</dbReference>
<protein>
    <submittedName>
        <fullName evidence="7">DNA polymerase epsilon subunit 4</fullName>
    </submittedName>
</protein>
<dbReference type="PANTHER" id="PTHR10252:SF79">
    <property type="entry name" value="DNA POLYMERASE EPSILON SUBUNIT 4"/>
    <property type="match status" value="1"/>
</dbReference>
<organism evidence="7">
    <name type="scientific">Diabrotica virgifera virgifera</name>
    <name type="common">western corn rootworm</name>
    <dbReference type="NCBI Taxonomy" id="50390"/>
    <lineage>
        <taxon>Eukaryota</taxon>
        <taxon>Metazoa</taxon>
        <taxon>Ecdysozoa</taxon>
        <taxon>Arthropoda</taxon>
        <taxon>Hexapoda</taxon>
        <taxon>Insecta</taxon>
        <taxon>Pterygota</taxon>
        <taxon>Neoptera</taxon>
        <taxon>Endopterygota</taxon>
        <taxon>Coleoptera</taxon>
        <taxon>Polyphaga</taxon>
        <taxon>Cucujiformia</taxon>
        <taxon>Chrysomeloidea</taxon>
        <taxon>Chrysomelidae</taxon>
        <taxon>Galerucinae</taxon>
        <taxon>Diabroticina</taxon>
        <taxon>Diabroticites</taxon>
        <taxon>Diabrotica</taxon>
    </lineage>
</organism>
<evidence type="ECO:0000256" key="3">
    <source>
        <dbReference type="SAM" id="MobiDB-lite"/>
    </source>
</evidence>
<feature type="region of interest" description="Disordered" evidence="3">
    <location>
        <begin position="1"/>
        <end position="37"/>
    </location>
</feature>
<evidence type="ECO:0000313" key="5">
    <source>
        <dbReference type="EnsemblMetazoa" id="XP_028135207.1"/>
    </source>
</evidence>
<dbReference type="InterPro" id="IPR050568">
    <property type="entry name" value="Transcr_DNA_Rep_Reg"/>
</dbReference>
<dbReference type="EnsemblMetazoa" id="XM_028279406.2">
    <property type="protein sequence ID" value="XP_028135207.1"/>
    <property type="gene ID" value="LOC114330090"/>
</dbReference>
<dbReference type="CTD" id="56655"/>
<dbReference type="KEGG" id="dvv:114330090"/>
<keyword evidence="6" id="KW-1185">Reference proteome</keyword>
<dbReference type="OrthoDB" id="636685at2759"/>
<evidence type="ECO:0000256" key="1">
    <source>
        <dbReference type="ARBA" id="ARBA00004123"/>
    </source>
</evidence>
<accession>A0A6P7FJM1</accession>
<proteinExistence type="predicted"/>
<dbReference type="GO" id="GO:0006261">
    <property type="term" value="P:DNA-templated DNA replication"/>
    <property type="evidence" value="ECO:0007669"/>
    <property type="project" value="TreeGrafter"/>
</dbReference>
<sequence length="122" mass="13904">MDAEDNEPNSKPDELNVEVEEHGTEDENKEDADLKKSGQRNRILRLPLARIKNMMKLDPDCTIISQDSLFLITKATEMFIEFMAEEASKQLSHGKRKTVLKRDVDIVIENNPSLCFLDGALE</sequence>
<dbReference type="InParanoid" id="A0A6P7FJM1"/>
<name>A0A6P7FJM1_DIAVI</name>